<feature type="domain" description="WAP" evidence="3">
    <location>
        <begin position="182"/>
        <end position="207"/>
    </location>
</feature>
<evidence type="ECO:0000313" key="6">
    <source>
        <dbReference type="RefSeq" id="XP_018009058.1"/>
    </source>
</evidence>
<dbReference type="Proteomes" id="UP000694843">
    <property type="component" value="Unplaced"/>
</dbReference>
<feature type="signal peptide" evidence="2">
    <location>
        <begin position="1"/>
        <end position="19"/>
    </location>
</feature>
<dbReference type="KEGG" id="hazt:108666653"/>
<name>A0A8B7N702_HYAAZ</name>
<feature type="chain" id="PRO_5044664350" evidence="2">
    <location>
        <begin position="20"/>
        <end position="220"/>
    </location>
</feature>
<evidence type="ECO:0000313" key="4">
    <source>
        <dbReference type="Proteomes" id="UP000694843"/>
    </source>
</evidence>
<evidence type="ECO:0000313" key="7">
    <source>
        <dbReference type="RefSeq" id="XP_047739225.1"/>
    </source>
</evidence>
<accession>A0A8B7N702</accession>
<dbReference type="GO" id="GO:0030414">
    <property type="term" value="F:peptidase inhibitor activity"/>
    <property type="evidence" value="ECO:0007669"/>
    <property type="project" value="InterPro"/>
</dbReference>
<dbReference type="InterPro" id="IPR008197">
    <property type="entry name" value="WAP_dom"/>
</dbReference>
<reference evidence="5 6" key="1">
    <citation type="submission" date="2025-04" db="UniProtKB">
        <authorList>
            <consortium name="RefSeq"/>
        </authorList>
    </citation>
    <scope>IDENTIFICATION</scope>
    <source>
        <tissue evidence="5 6">Whole organism</tissue>
    </source>
</reference>
<gene>
    <name evidence="5 6 7" type="primary">LOC108666653</name>
</gene>
<dbReference type="GO" id="GO:0005576">
    <property type="term" value="C:extracellular region"/>
    <property type="evidence" value="ECO:0007669"/>
    <property type="project" value="InterPro"/>
</dbReference>
<feature type="region of interest" description="Disordered" evidence="1">
    <location>
        <begin position="46"/>
        <end position="88"/>
    </location>
</feature>
<evidence type="ECO:0000256" key="1">
    <source>
        <dbReference type="SAM" id="MobiDB-lite"/>
    </source>
</evidence>
<dbReference type="RefSeq" id="XP_018009054.2">
    <property type="nucleotide sequence ID" value="XM_018153565.2"/>
</dbReference>
<dbReference type="RefSeq" id="XP_047739225.1">
    <property type="nucleotide sequence ID" value="XM_047883269.1"/>
</dbReference>
<evidence type="ECO:0000256" key="2">
    <source>
        <dbReference type="SAM" id="SignalP"/>
    </source>
</evidence>
<accession>A0A8B7N704</accession>
<dbReference type="GeneID" id="108666653"/>
<dbReference type="Pfam" id="PF00095">
    <property type="entry name" value="WAP"/>
    <property type="match status" value="1"/>
</dbReference>
<sequence length="220" mass="23104">MATLQFTLLALLLLQSSYACRYFCKNIATNTYHCCDNQHITTAATTTGGYGGPNPGDDGPNPGDDGANSGDDGANPGDDGDGSGDDGAVKVLVTEHGTQDGAKYNVSSSCRYYCAYGGSVYCCDDGSLTMPGDHDPHGGRCPSELEQLCKGDNIYLSLKARKAGRTLSGGEELSKLGDGAVMCASDGYCAEDEKCCTSMCHKRHVCLKTLHSVPETKTKQ</sequence>
<feature type="compositionally biased region" description="Low complexity" evidence="1">
    <location>
        <begin position="55"/>
        <end position="77"/>
    </location>
</feature>
<proteinExistence type="predicted"/>
<organism evidence="4 6">
    <name type="scientific">Hyalella azteca</name>
    <name type="common">Amphipod</name>
    <dbReference type="NCBI Taxonomy" id="294128"/>
    <lineage>
        <taxon>Eukaryota</taxon>
        <taxon>Metazoa</taxon>
        <taxon>Ecdysozoa</taxon>
        <taxon>Arthropoda</taxon>
        <taxon>Crustacea</taxon>
        <taxon>Multicrustacea</taxon>
        <taxon>Malacostraca</taxon>
        <taxon>Eumalacostraca</taxon>
        <taxon>Peracarida</taxon>
        <taxon>Amphipoda</taxon>
        <taxon>Senticaudata</taxon>
        <taxon>Talitrida</taxon>
        <taxon>Talitroidea</taxon>
        <taxon>Hyalellidae</taxon>
        <taxon>Hyalella</taxon>
    </lineage>
</organism>
<dbReference type="OrthoDB" id="6377052at2759"/>
<evidence type="ECO:0000313" key="5">
    <source>
        <dbReference type="RefSeq" id="XP_018009054.2"/>
    </source>
</evidence>
<dbReference type="AlphaFoldDB" id="A0A8B7N702"/>
<keyword evidence="4" id="KW-1185">Reference proteome</keyword>
<evidence type="ECO:0000259" key="3">
    <source>
        <dbReference type="Pfam" id="PF00095"/>
    </source>
</evidence>
<dbReference type="RefSeq" id="XP_018009058.1">
    <property type="nucleotide sequence ID" value="XM_018153569.2"/>
</dbReference>
<keyword evidence="2" id="KW-0732">Signal</keyword>
<protein>
    <submittedName>
        <fullName evidence="5 7">Uncharacterized protein LOC108666653 isoform X1</fullName>
    </submittedName>
    <submittedName>
        <fullName evidence="6">Uncharacterized protein LOC108666653 isoform X2</fullName>
    </submittedName>
</protein>